<evidence type="ECO:0000313" key="23">
    <source>
        <dbReference type="Proteomes" id="UP000278715"/>
    </source>
</evidence>
<dbReference type="EMBL" id="CP033237">
    <property type="protein sequence ID" value="AZF73297.1"/>
    <property type="molecule type" value="Genomic_DNA"/>
</dbReference>
<dbReference type="Pfam" id="PF09754">
    <property type="entry name" value="PAC2"/>
    <property type="match status" value="1"/>
</dbReference>
<dbReference type="Proteomes" id="UP000269431">
    <property type="component" value="Chromosome"/>
</dbReference>
<reference evidence="13" key="3">
    <citation type="submission" date="2016-04" db="EMBL/GenBank/DDBJ databases">
        <authorList>
            <person name="Evans L.H."/>
            <person name="Alamgir A."/>
            <person name="Owens N."/>
            <person name="Weber N.D."/>
            <person name="Virtaneva K."/>
            <person name="Barbian K."/>
            <person name="Babar A."/>
            <person name="Rosenke K."/>
        </authorList>
    </citation>
    <scope>NUCLEOTIDE SEQUENCE</scope>
    <source>
        <strain evidence="13">P1</strain>
    </source>
</reference>
<dbReference type="EMBL" id="CP033239">
    <property type="protein sequence ID" value="AZF78531.1"/>
    <property type="molecule type" value="Genomic_DNA"/>
</dbReference>
<dbReference type="EMBL" id="CP011055">
    <property type="protein sequence ID" value="AKA73589.1"/>
    <property type="molecule type" value="Genomic_DNA"/>
</dbReference>
<keyword evidence="3" id="KW-0647">Proteasome</keyword>
<dbReference type="Proteomes" id="UP000033085">
    <property type="component" value="Chromosome"/>
</dbReference>
<evidence type="ECO:0000313" key="9">
    <source>
        <dbReference type="EMBL" id="AZF78531.1"/>
    </source>
</evidence>
<dbReference type="Gene3D" id="3.40.50.10900">
    <property type="entry name" value="PAC-like subunit"/>
    <property type="match status" value="1"/>
</dbReference>
<dbReference type="EMBL" id="CP033240">
    <property type="protein sequence ID" value="AZF81135.1"/>
    <property type="molecule type" value="Genomic_DNA"/>
</dbReference>
<dbReference type="AlphaFoldDB" id="A0A0E3KBC1"/>
<dbReference type="InterPro" id="IPR019151">
    <property type="entry name" value="Proteasome_assmbl_chaperone_2"/>
</dbReference>
<dbReference type="EMBL" id="LT549890">
    <property type="protein sequence ID" value="SAI83810.1"/>
    <property type="molecule type" value="Genomic_DNA"/>
</dbReference>
<dbReference type="EMBL" id="CP033238">
    <property type="protein sequence ID" value="AZF75922.1"/>
    <property type="molecule type" value="Genomic_DNA"/>
</dbReference>
<dbReference type="EMBL" id="CP011056">
    <property type="protein sequence ID" value="AKA76287.1"/>
    <property type="molecule type" value="Genomic_DNA"/>
</dbReference>
<evidence type="ECO:0000313" key="11">
    <source>
        <dbReference type="EMBL" id="AZF83774.1"/>
    </source>
</evidence>
<dbReference type="GO" id="GO:0016874">
    <property type="term" value="F:ligase activity"/>
    <property type="evidence" value="ECO:0007669"/>
    <property type="project" value="UniProtKB-KW"/>
</dbReference>
<evidence type="ECO:0000313" key="4">
    <source>
        <dbReference type="EMBL" id="AKA78979.1"/>
    </source>
</evidence>
<evidence type="ECO:0000313" key="18">
    <source>
        <dbReference type="Proteomes" id="UP000267993"/>
    </source>
</evidence>
<dbReference type="SUPFAM" id="SSF159659">
    <property type="entry name" value="Cgl1923-like"/>
    <property type="match status" value="1"/>
</dbReference>
<evidence type="ECO:0000313" key="8">
    <source>
        <dbReference type="EMBL" id="AZF75922.1"/>
    </source>
</evidence>
<evidence type="ECO:0000313" key="3">
    <source>
        <dbReference type="EMBL" id="AKA76287.1"/>
    </source>
</evidence>
<dbReference type="EMBL" id="CP050869">
    <property type="protein sequence ID" value="QPG50576.1"/>
    <property type="molecule type" value="Genomic_DNA"/>
</dbReference>
<protein>
    <submittedName>
        <fullName evidence="13">Carboxylate-amine ligase</fullName>
    </submittedName>
    <submittedName>
        <fullName evidence="3">Proteasome assembly chaperone family protein</fullName>
    </submittedName>
</protein>
<dbReference type="InterPro" id="IPR038389">
    <property type="entry name" value="PSMG2_sf"/>
</dbReference>
<evidence type="ECO:0000313" key="20">
    <source>
        <dbReference type="Proteomes" id="UP000273194"/>
    </source>
</evidence>
<keyword evidence="13" id="KW-0436">Ligase</keyword>
<evidence type="ECO:0000313" key="14">
    <source>
        <dbReference type="Proteomes" id="UP000033057"/>
    </source>
</evidence>
<reference evidence="18 19" key="4">
    <citation type="journal article" date="2018" name="Proc. Natl. Acad. Sci. U.S.A.">
        <title>Nonmutational mechanism of inheritance in the Archaeon Sulfolobus solfataricus.</title>
        <authorList>
            <person name="Payne S."/>
            <person name="McCarthy S."/>
            <person name="Johnson T."/>
            <person name="North E."/>
            <person name="Blum P."/>
        </authorList>
    </citation>
    <scope>NUCLEOTIDE SEQUENCE [LARGE SCALE GENOMIC DNA]</scope>
    <source>
        <strain evidence="6 18">SARC-H</strain>
        <strain evidence="7 22">SARC-I</strain>
        <strain evidence="9 23">SARC-N</strain>
        <strain evidence="10 24">SARC-O</strain>
        <strain evidence="11 19">SUL120</strain>
        <strain evidence="5 20">SULG</strain>
        <strain evidence="8 21">SULM</strain>
    </source>
</reference>
<dbReference type="EMBL" id="CP011057">
    <property type="protein sequence ID" value="AKA78979.1"/>
    <property type="molecule type" value="Genomic_DNA"/>
</dbReference>
<evidence type="ECO:0000313" key="22">
    <source>
        <dbReference type="Proteomes" id="UP000275843"/>
    </source>
</evidence>
<evidence type="ECO:0000313" key="13">
    <source>
        <dbReference type="EMBL" id="SAI83810.1"/>
    </source>
</evidence>
<dbReference type="EMBL" id="CP033236">
    <property type="protein sequence ID" value="AZF70677.1"/>
    <property type="molecule type" value="Genomic_DNA"/>
</dbReference>
<dbReference type="Proteomes" id="UP000282269">
    <property type="component" value="Chromosome"/>
</dbReference>
<dbReference type="RefSeq" id="WP_009990550.1">
    <property type="nucleotide sequence ID" value="NZ_CP011055.2"/>
</dbReference>
<dbReference type="Proteomes" id="UP000273194">
    <property type="component" value="Chromosome"/>
</dbReference>
<accession>A0A0E3KBC1</accession>
<evidence type="ECO:0000313" key="24">
    <source>
        <dbReference type="Proteomes" id="UP000282269"/>
    </source>
</evidence>
<reference evidence="14 15" key="1">
    <citation type="journal article" date="2015" name="Genome Announc.">
        <title>Complete Genome Sequence of Sulfolobus solfataricus Strain 98/2 and Evolved Derivatives.</title>
        <authorList>
            <person name="McCarthy S."/>
            <person name="Gradnigo J."/>
            <person name="Johnson T."/>
            <person name="Payne S."/>
            <person name="Lipzen A."/>
            <person name="Martin J."/>
            <person name="Schackwitz W."/>
            <person name="Moriyama E."/>
            <person name="Blum P."/>
        </authorList>
    </citation>
    <scope>NUCLEOTIDE SEQUENCE [LARGE SCALE GENOMIC DNA]</scope>
    <source>
        <strain evidence="14">98/2 SULC</strain>
        <strain evidence="2">SARC-B</strain>
        <strain evidence="3">SARC-C</strain>
        <strain evidence="4 16">SULA</strain>
        <strain evidence="15">SULB</strain>
    </source>
</reference>
<evidence type="ECO:0000313" key="10">
    <source>
        <dbReference type="EMBL" id="AZF81135.1"/>
    </source>
</evidence>
<reference evidence="17" key="2">
    <citation type="submission" date="2016-04" db="EMBL/GenBank/DDBJ databases">
        <authorList>
            <person name="Shah S.A."/>
            <person name="Garrett R.A."/>
        </authorList>
    </citation>
    <scope>NUCLEOTIDE SEQUENCE [LARGE SCALE GENOMIC DNA]</scope>
    <source>
        <strain evidence="17">ATCC 35091 / DSM 1616 / JCM 8930 / NBRC 15331 / P1</strain>
    </source>
</reference>
<evidence type="ECO:0000313" key="12">
    <source>
        <dbReference type="EMBL" id="QPG50576.1"/>
    </source>
</evidence>
<dbReference type="KEGG" id="ssoa:SULA_1291"/>
<dbReference type="Proteomes" id="UP000278715">
    <property type="component" value="Chromosome"/>
</dbReference>
<name>A0A0E3KBC1_SACSO</name>
<reference evidence="12 25" key="6">
    <citation type="journal article" date="2020" name="Nat. Commun.">
        <title>The structures of two archaeal type IV pili illuminate evolutionary relationships.</title>
        <authorList>
            <person name="Wang F."/>
            <person name="Baquero D.P."/>
            <person name="Su Z."/>
            <person name="Beltran L.C."/>
            <person name="Prangishvili D."/>
            <person name="Krupovic M."/>
            <person name="Egelman E.H."/>
        </authorList>
    </citation>
    <scope>NUCLEOTIDE SEQUENCE [LARGE SCALE GENOMIC DNA]</scope>
    <source>
        <strain evidence="12 25">POZ149</strain>
    </source>
</reference>
<evidence type="ECO:0000313" key="21">
    <source>
        <dbReference type="Proteomes" id="UP000273443"/>
    </source>
</evidence>
<evidence type="ECO:0000313" key="6">
    <source>
        <dbReference type="EMBL" id="AZF70677.1"/>
    </source>
</evidence>
<feature type="coiled-coil region" evidence="1">
    <location>
        <begin position="198"/>
        <end position="236"/>
    </location>
</feature>
<sequence>MSNVKIVIKKDLSELKGSTFITGFRTIGEVGYLAIRHLALKRKMERIGYVVTKYYRDVTFLDDYGIATPFDIFYDKDKHLVLLLNHILPFQREWNDFASEVIKWVKKLSINNILLVGALDKRYKVGNESLKWLKTSKCKLNLDYPQLDKQLLMVGPLALFTLHSEIEDLPALVLLPYADRERTDPVAAATAIEVLNKMLSLNVSVDELYEEAKRIEEDLQRQMELLQKELSRGSADRVYM</sequence>
<gene>
    <name evidence="12" type="ORF">HFC64_12870</name>
    <name evidence="13" type="ORF">SSOP1_0256</name>
    <name evidence="4" type="ORF">SULA_1291</name>
    <name evidence="2" type="ORF">SULB_1292</name>
    <name evidence="3" type="ORF">SULC_1290</name>
    <name evidence="5" type="ORF">SULG_06395</name>
    <name evidence="6" type="ORF">SULH_06395</name>
    <name evidence="7" type="ORF">SULI_06395</name>
    <name evidence="8" type="ORF">SULM_06395</name>
    <name evidence="9" type="ORF">SULN_06395</name>
    <name evidence="10" type="ORF">SULO_06405</name>
    <name evidence="11" type="ORF">SULZ_06640</name>
</gene>
<keyword evidence="1" id="KW-0175">Coiled coil</keyword>
<dbReference type="OrthoDB" id="35908at2157"/>
<dbReference type="EMBL" id="CP033235">
    <property type="protein sequence ID" value="AZF68057.1"/>
    <property type="molecule type" value="Genomic_DNA"/>
</dbReference>
<evidence type="ECO:0000256" key="1">
    <source>
        <dbReference type="SAM" id="Coils"/>
    </source>
</evidence>
<dbReference type="Proteomes" id="UP000275843">
    <property type="component" value="Chromosome"/>
</dbReference>
<dbReference type="PANTHER" id="PTHR35610:SF3">
    <property type="entry name" value="PROTEASOME ASSEMBLY CHAPERONE FAMILY PROTEIN"/>
    <property type="match status" value="1"/>
</dbReference>
<dbReference type="Proteomes" id="UP000594632">
    <property type="component" value="Chromosome"/>
</dbReference>
<dbReference type="Proteomes" id="UP000033106">
    <property type="component" value="Chromosome"/>
</dbReference>
<dbReference type="GO" id="GO:0000502">
    <property type="term" value="C:proteasome complex"/>
    <property type="evidence" value="ECO:0007669"/>
    <property type="project" value="UniProtKB-KW"/>
</dbReference>
<evidence type="ECO:0000313" key="2">
    <source>
        <dbReference type="EMBL" id="AKA73589.1"/>
    </source>
</evidence>
<evidence type="ECO:0000313" key="7">
    <source>
        <dbReference type="EMBL" id="AZF73297.1"/>
    </source>
</evidence>
<dbReference type="EMBL" id="CP033241">
    <property type="protein sequence ID" value="AZF83774.1"/>
    <property type="molecule type" value="Genomic_DNA"/>
</dbReference>
<dbReference type="Proteomes" id="UP000076770">
    <property type="component" value="Chromosome i"/>
</dbReference>
<evidence type="ECO:0000313" key="5">
    <source>
        <dbReference type="EMBL" id="AZF68057.1"/>
    </source>
</evidence>
<organism evidence="3 14">
    <name type="scientific">Saccharolobus solfataricus</name>
    <name type="common">Sulfolobus solfataricus</name>
    <dbReference type="NCBI Taxonomy" id="2287"/>
    <lineage>
        <taxon>Archaea</taxon>
        <taxon>Thermoproteota</taxon>
        <taxon>Thermoprotei</taxon>
        <taxon>Sulfolobales</taxon>
        <taxon>Sulfolobaceae</taxon>
        <taxon>Saccharolobus</taxon>
    </lineage>
</organism>
<dbReference type="KEGG" id="ssol:SULB_1292"/>
<evidence type="ECO:0000313" key="16">
    <source>
        <dbReference type="Proteomes" id="UP000033106"/>
    </source>
</evidence>
<dbReference type="Proteomes" id="UP000033057">
    <property type="component" value="Chromosome"/>
</dbReference>
<dbReference type="Proteomes" id="UP000267993">
    <property type="component" value="Chromosome"/>
</dbReference>
<evidence type="ECO:0000313" key="17">
    <source>
        <dbReference type="Proteomes" id="UP000076770"/>
    </source>
</evidence>
<dbReference type="PATRIC" id="fig|2287.6.peg.1343"/>
<evidence type="ECO:0000313" key="19">
    <source>
        <dbReference type="Proteomes" id="UP000269431"/>
    </source>
</evidence>
<evidence type="ECO:0000313" key="15">
    <source>
        <dbReference type="Proteomes" id="UP000033085"/>
    </source>
</evidence>
<dbReference type="PANTHER" id="PTHR35610">
    <property type="entry name" value="3-ISOPROPYLMALATE DEHYDRATASE-RELATED"/>
    <property type="match status" value="1"/>
</dbReference>
<proteinExistence type="predicted"/>
<dbReference type="KEGG" id="ssof:SULC_1290"/>
<dbReference type="Proteomes" id="UP000273443">
    <property type="component" value="Chromosome"/>
</dbReference>
<evidence type="ECO:0000313" key="25">
    <source>
        <dbReference type="Proteomes" id="UP000594632"/>
    </source>
</evidence>
<reference evidence="3" key="5">
    <citation type="submission" date="2018-10" db="EMBL/GenBank/DDBJ databases">
        <authorList>
            <person name="McCarthy S."/>
            <person name="Gradnigo J."/>
            <person name="Johnson T."/>
            <person name="Payne S."/>
            <person name="Lipzen A."/>
            <person name="Schackwitz W."/>
            <person name="Martin J."/>
            <person name="Moriyama E."/>
            <person name="Blum P."/>
        </authorList>
    </citation>
    <scope>NUCLEOTIDE SEQUENCE</scope>
    <source>
        <strain evidence="2">SARC-B</strain>
        <strain evidence="3">SARC-C</strain>
        <strain evidence="4">SULA</strain>
    </source>
</reference>
<dbReference type="GeneID" id="44129245"/>